<name>D8QPT5_SELML</name>
<keyword evidence="2" id="KW-1185">Reference proteome</keyword>
<reference evidence="1 2" key="1">
    <citation type="journal article" date="2011" name="Science">
        <title>The Selaginella genome identifies genetic changes associated with the evolution of vascular plants.</title>
        <authorList>
            <person name="Banks J.A."/>
            <person name="Nishiyama T."/>
            <person name="Hasebe M."/>
            <person name="Bowman J.L."/>
            <person name="Gribskov M."/>
            <person name="dePamphilis C."/>
            <person name="Albert V.A."/>
            <person name="Aono N."/>
            <person name="Aoyama T."/>
            <person name="Ambrose B.A."/>
            <person name="Ashton N.W."/>
            <person name="Axtell M.J."/>
            <person name="Barker E."/>
            <person name="Barker M.S."/>
            <person name="Bennetzen J.L."/>
            <person name="Bonawitz N.D."/>
            <person name="Chapple C."/>
            <person name="Cheng C."/>
            <person name="Correa L.G."/>
            <person name="Dacre M."/>
            <person name="DeBarry J."/>
            <person name="Dreyer I."/>
            <person name="Elias M."/>
            <person name="Engstrom E.M."/>
            <person name="Estelle M."/>
            <person name="Feng L."/>
            <person name="Finet C."/>
            <person name="Floyd S.K."/>
            <person name="Frommer W.B."/>
            <person name="Fujita T."/>
            <person name="Gramzow L."/>
            <person name="Gutensohn M."/>
            <person name="Harholt J."/>
            <person name="Hattori M."/>
            <person name="Heyl A."/>
            <person name="Hirai T."/>
            <person name="Hiwatashi Y."/>
            <person name="Ishikawa M."/>
            <person name="Iwata M."/>
            <person name="Karol K.G."/>
            <person name="Koehler B."/>
            <person name="Kolukisaoglu U."/>
            <person name="Kubo M."/>
            <person name="Kurata T."/>
            <person name="Lalonde S."/>
            <person name="Li K."/>
            <person name="Li Y."/>
            <person name="Litt A."/>
            <person name="Lyons E."/>
            <person name="Manning G."/>
            <person name="Maruyama T."/>
            <person name="Michael T.P."/>
            <person name="Mikami K."/>
            <person name="Miyazaki S."/>
            <person name="Morinaga S."/>
            <person name="Murata T."/>
            <person name="Mueller-Roeber B."/>
            <person name="Nelson D.R."/>
            <person name="Obara M."/>
            <person name="Oguri Y."/>
            <person name="Olmstead R.G."/>
            <person name="Onodera N."/>
            <person name="Petersen B.L."/>
            <person name="Pils B."/>
            <person name="Prigge M."/>
            <person name="Rensing S.A."/>
            <person name="Riano-Pachon D.M."/>
            <person name="Roberts A.W."/>
            <person name="Sato Y."/>
            <person name="Scheller H.V."/>
            <person name="Schulz B."/>
            <person name="Schulz C."/>
            <person name="Shakirov E.V."/>
            <person name="Shibagaki N."/>
            <person name="Shinohara N."/>
            <person name="Shippen D.E."/>
            <person name="Soerensen I."/>
            <person name="Sotooka R."/>
            <person name="Sugimoto N."/>
            <person name="Sugita M."/>
            <person name="Sumikawa N."/>
            <person name="Tanurdzic M."/>
            <person name="Theissen G."/>
            <person name="Ulvskov P."/>
            <person name="Wakazuki S."/>
            <person name="Weng J.K."/>
            <person name="Willats W.W."/>
            <person name="Wipf D."/>
            <person name="Wolf P.G."/>
            <person name="Yang L."/>
            <person name="Zimmer A.D."/>
            <person name="Zhu Q."/>
            <person name="Mitros T."/>
            <person name="Hellsten U."/>
            <person name="Loque D."/>
            <person name="Otillar R."/>
            <person name="Salamov A."/>
            <person name="Schmutz J."/>
            <person name="Shapiro H."/>
            <person name="Lindquist E."/>
            <person name="Lucas S."/>
            <person name="Rokhsar D."/>
            <person name="Grigoriev I.V."/>
        </authorList>
    </citation>
    <scope>NUCLEOTIDE SEQUENCE [LARGE SCALE GENOMIC DNA]</scope>
</reference>
<accession>D8QPT5</accession>
<dbReference type="AlphaFoldDB" id="D8QPT5"/>
<gene>
    <name evidence="1" type="ORF">SELMODRAFT_402167</name>
</gene>
<proteinExistence type="predicted"/>
<dbReference type="InParanoid" id="D8QPT5"/>
<dbReference type="Gramene" id="EFJ38339">
    <property type="protein sequence ID" value="EFJ38339"/>
    <property type="gene ID" value="SELMODRAFT_402167"/>
</dbReference>
<dbReference type="HOGENOM" id="CLU_1002554_0_0_1"/>
<sequence length="278" mass="31592">MPHNTSKTSDGNLIDLSIPPIFLKEMLRRWELVSRISRREACQLDWISAEPIPSHASDPVARERCSWESISCQDHQHLANEESGLDNNRYAFFRENKTERTVIPHVVENITVTVLSGQLHGLQSSTSGMPARVPDQLRHPMGCLINYNRITVLHNELLRVTIDVLRTSFGDSVRRLIYVAMAAMNRPEACCGTGKPYNYDTRVPCGTQGVVSGRNFTELGRHPYHRGFQQGRNPLGSFIEPQTQLGCRFNFSEFSSVFVEFALFALFVNKDNFHDKNL</sequence>
<protein>
    <submittedName>
        <fullName evidence="1">Uncharacterized protein</fullName>
    </submittedName>
</protein>
<dbReference type="EMBL" id="GL377565">
    <property type="protein sequence ID" value="EFJ38339.1"/>
    <property type="molecule type" value="Genomic_DNA"/>
</dbReference>
<dbReference type="KEGG" id="smo:SELMODRAFT_402167"/>
<evidence type="ECO:0000313" key="2">
    <source>
        <dbReference type="Proteomes" id="UP000001514"/>
    </source>
</evidence>
<evidence type="ECO:0000313" key="1">
    <source>
        <dbReference type="EMBL" id="EFJ38339.1"/>
    </source>
</evidence>
<dbReference type="Proteomes" id="UP000001514">
    <property type="component" value="Unassembled WGS sequence"/>
</dbReference>
<organism evidence="2">
    <name type="scientific">Selaginella moellendorffii</name>
    <name type="common">Spikemoss</name>
    <dbReference type="NCBI Taxonomy" id="88036"/>
    <lineage>
        <taxon>Eukaryota</taxon>
        <taxon>Viridiplantae</taxon>
        <taxon>Streptophyta</taxon>
        <taxon>Embryophyta</taxon>
        <taxon>Tracheophyta</taxon>
        <taxon>Lycopodiopsida</taxon>
        <taxon>Selaginellales</taxon>
        <taxon>Selaginellaceae</taxon>
        <taxon>Selaginella</taxon>
    </lineage>
</organism>